<name>A0AAV4RQY1_9ARAC</name>
<accession>A0AAV4RQY1</accession>
<dbReference type="AlphaFoldDB" id="A0AAV4RQY1"/>
<protein>
    <submittedName>
        <fullName evidence="1">Uncharacterized protein</fullName>
    </submittedName>
</protein>
<proteinExistence type="predicted"/>
<keyword evidence="2" id="KW-1185">Reference proteome</keyword>
<dbReference type="EMBL" id="BPLQ01006560">
    <property type="protein sequence ID" value="GIY23549.1"/>
    <property type="molecule type" value="Genomic_DNA"/>
</dbReference>
<evidence type="ECO:0000313" key="2">
    <source>
        <dbReference type="Proteomes" id="UP001054837"/>
    </source>
</evidence>
<evidence type="ECO:0000313" key="1">
    <source>
        <dbReference type="EMBL" id="GIY23549.1"/>
    </source>
</evidence>
<gene>
    <name evidence="1" type="ORF">CDAR_567741</name>
</gene>
<sequence>MRVVSTTALDVNEHFVILKSLVIPIEGLIEHKRNLWEHLWIPKGPVYVSPIEGHPRDKGHWYFTRKQQMKMDLS</sequence>
<organism evidence="1 2">
    <name type="scientific">Caerostris darwini</name>
    <dbReference type="NCBI Taxonomy" id="1538125"/>
    <lineage>
        <taxon>Eukaryota</taxon>
        <taxon>Metazoa</taxon>
        <taxon>Ecdysozoa</taxon>
        <taxon>Arthropoda</taxon>
        <taxon>Chelicerata</taxon>
        <taxon>Arachnida</taxon>
        <taxon>Araneae</taxon>
        <taxon>Araneomorphae</taxon>
        <taxon>Entelegynae</taxon>
        <taxon>Araneoidea</taxon>
        <taxon>Araneidae</taxon>
        <taxon>Caerostris</taxon>
    </lineage>
</organism>
<dbReference type="Proteomes" id="UP001054837">
    <property type="component" value="Unassembled WGS sequence"/>
</dbReference>
<reference evidence="1 2" key="1">
    <citation type="submission" date="2021-06" db="EMBL/GenBank/DDBJ databases">
        <title>Caerostris darwini draft genome.</title>
        <authorList>
            <person name="Kono N."/>
            <person name="Arakawa K."/>
        </authorList>
    </citation>
    <scope>NUCLEOTIDE SEQUENCE [LARGE SCALE GENOMIC DNA]</scope>
</reference>
<comment type="caution">
    <text evidence="1">The sequence shown here is derived from an EMBL/GenBank/DDBJ whole genome shotgun (WGS) entry which is preliminary data.</text>
</comment>